<evidence type="ECO:0000313" key="2">
    <source>
        <dbReference type="Proteomes" id="UP000886757"/>
    </source>
</evidence>
<gene>
    <name evidence="1" type="ORF">IAB31_04170</name>
</gene>
<comment type="caution">
    <text evidence="1">The sequence shown here is derived from an EMBL/GenBank/DDBJ whole genome shotgun (WGS) entry which is preliminary data.</text>
</comment>
<organism evidence="1 2">
    <name type="scientific">Candidatus Choladousia intestinavium</name>
    <dbReference type="NCBI Taxonomy" id="2840727"/>
    <lineage>
        <taxon>Bacteria</taxon>
        <taxon>Bacillati</taxon>
        <taxon>Bacillota</taxon>
        <taxon>Clostridia</taxon>
        <taxon>Lachnospirales</taxon>
        <taxon>Lachnospiraceae</taxon>
        <taxon>Lachnospiraceae incertae sedis</taxon>
        <taxon>Candidatus Choladousia</taxon>
    </lineage>
</organism>
<protein>
    <submittedName>
        <fullName evidence="1">Uncharacterized protein</fullName>
    </submittedName>
</protein>
<dbReference type="AlphaFoldDB" id="A0A9D1AAU5"/>
<reference evidence="1" key="2">
    <citation type="journal article" date="2021" name="PeerJ">
        <title>Extensive microbial diversity within the chicken gut microbiome revealed by metagenomics and culture.</title>
        <authorList>
            <person name="Gilroy R."/>
            <person name="Ravi A."/>
            <person name="Getino M."/>
            <person name="Pursley I."/>
            <person name="Horton D.L."/>
            <person name="Alikhan N.F."/>
            <person name="Baker D."/>
            <person name="Gharbi K."/>
            <person name="Hall N."/>
            <person name="Watson M."/>
            <person name="Adriaenssens E.M."/>
            <person name="Foster-Nyarko E."/>
            <person name="Jarju S."/>
            <person name="Secka A."/>
            <person name="Antonio M."/>
            <person name="Oren A."/>
            <person name="Chaudhuri R.R."/>
            <person name="La Ragione R."/>
            <person name="Hildebrand F."/>
            <person name="Pallen M.J."/>
        </authorList>
    </citation>
    <scope>NUCLEOTIDE SEQUENCE</scope>
    <source>
        <strain evidence="1">ChiSjej4B22-8148</strain>
    </source>
</reference>
<dbReference type="Proteomes" id="UP000886757">
    <property type="component" value="Unassembled WGS sequence"/>
</dbReference>
<name>A0A9D1AAU5_9FIRM</name>
<dbReference type="EMBL" id="DVGK01000051">
    <property type="protein sequence ID" value="HIR13106.1"/>
    <property type="molecule type" value="Genomic_DNA"/>
</dbReference>
<accession>A0A9D1AAU5</accession>
<sequence>MKYAKNVSLKNDKKCLIRNATGDDAQAVLNVFLLTHEQTDFLSSYRDEASFGAAFEKQFLTSQKPRSKLRGIKFAAQQSCGVFDPRGSRQMDMQACPLGSLLAGIKRARTGKLISVLLSTDILLGPPM</sequence>
<proteinExistence type="predicted"/>
<reference evidence="1" key="1">
    <citation type="submission" date="2020-10" db="EMBL/GenBank/DDBJ databases">
        <authorList>
            <person name="Gilroy R."/>
        </authorList>
    </citation>
    <scope>NUCLEOTIDE SEQUENCE</scope>
    <source>
        <strain evidence="1">ChiSjej4B22-8148</strain>
    </source>
</reference>
<evidence type="ECO:0000313" key="1">
    <source>
        <dbReference type="EMBL" id="HIR13106.1"/>
    </source>
</evidence>